<keyword evidence="1" id="KW-0675">Receptor</keyword>
<dbReference type="CDD" id="cd09272">
    <property type="entry name" value="RNase_HI_RT_Ty1"/>
    <property type="match status" value="1"/>
</dbReference>
<dbReference type="Pfam" id="PF14223">
    <property type="entry name" value="Retrotran_gag_2"/>
    <property type="match status" value="1"/>
</dbReference>
<accession>A0A699HHS4</accession>
<proteinExistence type="predicted"/>
<keyword evidence="1" id="KW-0418">Kinase</keyword>
<name>A0A699HHS4_TANCI</name>
<organism evidence="1">
    <name type="scientific">Tanacetum cinerariifolium</name>
    <name type="common">Dalmatian daisy</name>
    <name type="synonym">Chrysanthemum cinerariifolium</name>
    <dbReference type="NCBI Taxonomy" id="118510"/>
    <lineage>
        <taxon>Eukaryota</taxon>
        <taxon>Viridiplantae</taxon>
        <taxon>Streptophyta</taxon>
        <taxon>Embryophyta</taxon>
        <taxon>Tracheophyta</taxon>
        <taxon>Spermatophyta</taxon>
        <taxon>Magnoliopsida</taxon>
        <taxon>eudicotyledons</taxon>
        <taxon>Gunneridae</taxon>
        <taxon>Pentapetalae</taxon>
        <taxon>asterids</taxon>
        <taxon>campanulids</taxon>
        <taxon>Asterales</taxon>
        <taxon>Asteraceae</taxon>
        <taxon>Asteroideae</taxon>
        <taxon>Anthemideae</taxon>
        <taxon>Anthemidinae</taxon>
        <taxon>Tanacetum</taxon>
    </lineage>
</organism>
<protein>
    <submittedName>
        <fullName evidence="1">Putative LRR receptor kinase</fullName>
    </submittedName>
</protein>
<dbReference type="PANTHER" id="PTHR47481:SF43">
    <property type="entry name" value="RETROTRANSPOSON COPIA-LIKE N-TERMINAL DOMAIN-CONTAINING PROTEIN"/>
    <property type="match status" value="1"/>
</dbReference>
<dbReference type="EMBL" id="BKCJ010158459">
    <property type="protein sequence ID" value="GEY18794.1"/>
    <property type="molecule type" value="Genomic_DNA"/>
</dbReference>
<comment type="caution">
    <text evidence="1">The sequence shown here is derived from an EMBL/GenBank/DDBJ whole genome shotgun (WGS) entry which is preliminary data.</text>
</comment>
<dbReference type="AlphaFoldDB" id="A0A699HHS4"/>
<sequence>MTQPIISLASSSKKAWERLLHSYANASQSRIIMLKSKLVKNPKGNKSVVEFLNEIRSIADELALIQNPIIEENLVFHIITQLGDEFNSLDAERKRLGVSSIIHTVNVIQRQNSKGTQSQRSFQGHTTGDSRKLAKFLRENNISFVSNSQSPNAQQSLVANATTAALFAQQPWLFDSGASHRVTSNSLRAYADYGGLDEVFLGDGNSFPISHTVNNLSKFMHDPPQLHLQDLKRVHYLKGTIHHGLFLNQRSPITLTTFFDSDWGGIKDNGHSTTAYILYLGSNIIPWRSARHKSISHSSTKAEYKALANASAEMIWV</sequence>
<dbReference type="PANTHER" id="PTHR47481">
    <property type="match status" value="1"/>
</dbReference>
<gene>
    <name evidence="1" type="ORF">Tci_390768</name>
</gene>
<reference evidence="1" key="1">
    <citation type="journal article" date="2019" name="Sci. Rep.">
        <title>Draft genome of Tanacetum cinerariifolium, the natural source of mosquito coil.</title>
        <authorList>
            <person name="Yamashiro T."/>
            <person name="Shiraishi A."/>
            <person name="Satake H."/>
            <person name="Nakayama K."/>
        </authorList>
    </citation>
    <scope>NUCLEOTIDE SEQUENCE</scope>
</reference>
<keyword evidence="1" id="KW-0808">Transferase</keyword>
<evidence type="ECO:0000313" key="1">
    <source>
        <dbReference type="EMBL" id="GEY18794.1"/>
    </source>
</evidence>
<dbReference type="GO" id="GO:0016301">
    <property type="term" value="F:kinase activity"/>
    <property type="evidence" value="ECO:0007669"/>
    <property type="project" value="UniProtKB-KW"/>
</dbReference>